<sequence>MDVELRHLRYFVAVAEELHFGRAAARLHMAQPPLSQAIRQLEEIVGHPLLTRSSRSVLLTPAGEAFLDRARRTLRNVGRDVEEARSIGRGETGVLNLGYVGSVMMTLLPGILRDHLAEFPGVQLRLHESFTSRVVEGLRDGSIDAGVVRDRDPVDDLVATPLLLEPFVAVVPADHAAARGDATSARALRDDAFISPIPAAGTRAYEKPLSICEEQGFRPTVAHQASHWLTIMRLVGVGLGVTIAPECVRSIASPDVRCLALPEARVTSEVALVHRAGERRPMVTAFERVARGHAPAV</sequence>
<comment type="similarity">
    <text evidence="1">Belongs to the LysR transcriptional regulatory family.</text>
</comment>
<dbReference type="Proteomes" id="UP000293638">
    <property type="component" value="Unassembled WGS sequence"/>
</dbReference>
<proteinExistence type="inferred from homology"/>
<dbReference type="FunFam" id="1.10.10.10:FF:000001">
    <property type="entry name" value="LysR family transcriptional regulator"/>
    <property type="match status" value="1"/>
</dbReference>
<dbReference type="InterPro" id="IPR036390">
    <property type="entry name" value="WH_DNA-bd_sf"/>
</dbReference>
<dbReference type="Gene3D" id="3.40.190.10">
    <property type="entry name" value="Periplasmic binding protein-like II"/>
    <property type="match status" value="2"/>
</dbReference>
<keyword evidence="2" id="KW-0805">Transcription regulation</keyword>
<dbReference type="PROSITE" id="PS50931">
    <property type="entry name" value="HTH_LYSR"/>
    <property type="match status" value="1"/>
</dbReference>
<dbReference type="Gene3D" id="1.10.10.10">
    <property type="entry name" value="Winged helix-like DNA-binding domain superfamily/Winged helix DNA-binding domain"/>
    <property type="match status" value="1"/>
</dbReference>
<name>A0A4Q7NAM2_9ACTN</name>
<evidence type="ECO:0000256" key="4">
    <source>
        <dbReference type="ARBA" id="ARBA00023163"/>
    </source>
</evidence>
<keyword evidence="7" id="KW-1185">Reference proteome</keyword>
<dbReference type="PANTHER" id="PTHR30346">
    <property type="entry name" value="TRANSCRIPTIONAL DUAL REGULATOR HCAR-RELATED"/>
    <property type="match status" value="1"/>
</dbReference>
<dbReference type="GO" id="GO:0032993">
    <property type="term" value="C:protein-DNA complex"/>
    <property type="evidence" value="ECO:0007669"/>
    <property type="project" value="TreeGrafter"/>
</dbReference>
<evidence type="ECO:0000256" key="2">
    <source>
        <dbReference type="ARBA" id="ARBA00023015"/>
    </source>
</evidence>
<keyword evidence="3" id="KW-0238">DNA-binding</keyword>
<dbReference type="CDD" id="cd08414">
    <property type="entry name" value="PBP2_LTTR_aromatics_like"/>
    <property type="match status" value="1"/>
</dbReference>
<accession>A0A4Q7NAM2</accession>
<dbReference type="GO" id="GO:0003677">
    <property type="term" value="F:DNA binding"/>
    <property type="evidence" value="ECO:0007669"/>
    <property type="project" value="UniProtKB-KW"/>
</dbReference>
<protein>
    <submittedName>
        <fullName evidence="6">LysR family transcriptional regulator</fullName>
    </submittedName>
</protein>
<dbReference type="InterPro" id="IPR036388">
    <property type="entry name" value="WH-like_DNA-bd_sf"/>
</dbReference>
<dbReference type="SUPFAM" id="SSF46785">
    <property type="entry name" value="Winged helix' DNA-binding domain"/>
    <property type="match status" value="1"/>
</dbReference>
<dbReference type="RefSeq" id="WP_130494201.1">
    <property type="nucleotide sequence ID" value="NZ_SGXD01000005.1"/>
</dbReference>
<keyword evidence="4" id="KW-0804">Transcription</keyword>
<dbReference type="EMBL" id="SGXD01000005">
    <property type="protein sequence ID" value="RZS79981.1"/>
    <property type="molecule type" value="Genomic_DNA"/>
</dbReference>
<gene>
    <name evidence="6" type="ORF">EV189_3460</name>
</gene>
<organism evidence="6 7">
    <name type="scientific">Motilibacter rhizosphaerae</name>
    <dbReference type="NCBI Taxonomy" id="598652"/>
    <lineage>
        <taxon>Bacteria</taxon>
        <taxon>Bacillati</taxon>
        <taxon>Actinomycetota</taxon>
        <taxon>Actinomycetes</taxon>
        <taxon>Motilibacterales</taxon>
        <taxon>Motilibacteraceae</taxon>
        <taxon>Motilibacter</taxon>
    </lineage>
</organism>
<evidence type="ECO:0000256" key="3">
    <source>
        <dbReference type="ARBA" id="ARBA00023125"/>
    </source>
</evidence>
<dbReference type="Pfam" id="PF03466">
    <property type="entry name" value="LysR_substrate"/>
    <property type="match status" value="1"/>
</dbReference>
<dbReference type="InterPro" id="IPR005119">
    <property type="entry name" value="LysR_subst-bd"/>
</dbReference>
<dbReference type="InterPro" id="IPR000847">
    <property type="entry name" value="LysR_HTH_N"/>
</dbReference>
<reference evidence="6 7" key="1">
    <citation type="submission" date="2019-02" db="EMBL/GenBank/DDBJ databases">
        <title>Genomic Encyclopedia of Type Strains, Phase IV (KMG-IV): sequencing the most valuable type-strain genomes for metagenomic binning, comparative biology and taxonomic classification.</title>
        <authorList>
            <person name="Goeker M."/>
        </authorList>
    </citation>
    <scope>NUCLEOTIDE SEQUENCE [LARGE SCALE GENOMIC DNA]</scope>
    <source>
        <strain evidence="6 7">DSM 45622</strain>
    </source>
</reference>
<evidence type="ECO:0000313" key="6">
    <source>
        <dbReference type="EMBL" id="RZS79981.1"/>
    </source>
</evidence>
<evidence type="ECO:0000256" key="1">
    <source>
        <dbReference type="ARBA" id="ARBA00009437"/>
    </source>
</evidence>
<dbReference type="GO" id="GO:0003700">
    <property type="term" value="F:DNA-binding transcription factor activity"/>
    <property type="evidence" value="ECO:0007669"/>
    <property type="project" value="InterPro"/>
</dbReference>
<dbReference type="SUPFAM" id="SSF53850">
    <property type="entry name" value="Periplasmic binding protein-like II"/>
    <property type="match status" value="1"/>
</dbReference>
<dbReference type="OrthoDB" id="3176554at2"/>
<dbReference type="AlphaFoldDB" id="A0A4Q7NAM2"/>
<comment type="caution">
    <text evidence="6">The sequence shown here is derived from an EMBL/GenBank/DDBJ whole genome shotgun (WGS) entry which is preliminary data.</text>
</comment>
<feature type="domain" description="HTH lysR-type" evidence="5">
    <location>
        <begin position="3"/>
        <end position="60"/>
    </location>
</feature>
<evidence type="ECO:0000259" key="5">
    <source>
        <dbReference type="PROSITE" id="PS50931"/>
    </source>
</evidence>
<evidence type="ECO:0000313" key="7">
    <source>
        <dbReference type="Proteomes" id="UP000293638"/>
    </source>
</evidence>
<dbReference type="PRINTS" id="PR00039">
    <property type="entry name" value="HTHLYSR"/>
</dbReference>
<dbReference type="PANTHER" id="PTHR30346:SF28">
    <property type="entry name" value="HTH-TYPE TRANSCRIPTIONAL REGULATOR CYNR"/>
    <property type="match status" value="1"/>
</dbReference>
<dbReference type="Pfam" id="PF00126">
    <property type="entry name" value="HTH_1"/>
    <property type="match status" value="1"/>
</dbReference>